<dbReference type="AlphaFoldDB" id="D3KG92"/>
<dbReference type="HOGENOM" id="CLU_974678_0_0_1"/>
<name>D3KG92_GIAIC</name>
<gene>
    <name evidence="1" type="ORF">GL50803_0017599</name>
</gene>
<dbReference type="OMA" id="ISISKCF"/>
<evidence type="ECO:0000313" key="1">
    <source>
        <dbReference type="EMBL" id="KAE8303793.1"/>
    </source>
</evidence>
<accession>D3KG92</accession>
<reference evidence="1 2" key="1">
    <citation type="journal article" date="2007" name="Science">
        <title>Genomic minimalism in the early diverging intestinal parasite Giardia lamblia.</title>
        <authorList>
            <person name="Morrison H.G."/>
            <person name="McArthur A.G."/>
            <person name="Gillin F.D."/>
            <person name="Aley S.B."/>
            <person name="Adam R.D."/>
            <person name="Olsen G.J."/>
            <person name="Best A.A."/>
            <person name="Cande W.Z."/>
            <person name="Chen F."/>
            <person name="Cipriano M.J."/>
            <person name="Davids B.J."/>
            <person name="Dawson S.C."/>
            <person name="Elmendorf H.G."/>
            <person name="Hehl A.B."/>
            <person name="Holder M.E."/>
            <person name="Huse S.M."/>
            <person name="Kim U.U."/>
            <person name="Lasek-Nesselquist E."/>
            <person name="Manning G."/>
            <person name="Nigam A."/>
            <person name="Nixon J.E."/>
            <person name="Palm D."/>
            <person name="Passamaneck N.E."/>
            <person name="Prabhu A."/>
            <person name="Reich C.I."/>
            <person name="Reiner D.S."/>
            <person name="Samuelson J."/>
            <person name="Svard S.G."/>
            <person name="Sogin M.L."/>
        </authorList>
    </citation>
    <scope>NUCLEOTIDE SEQUENCE [LARGE SCALE GENOMIC DNA]</scope>
    <source>
        <strain evidence="1 2">WB C6</strain>
    </source>
</reference>
<proteinExistence type="predicted"/>
<comment type="caution">
    <text evidence="1">The sequence shown here is derived from an EMBL/GenBank/DDBJ whole genome shotgun (WGS) entry which is preliminary data.</text>
</comment>
<evidence type="ECO:0000313" key="2">
    <source>
        <dbReference type="Proteomes" id="UP000001548"/>
    </source>
</evidence>
<sequence length="286" mass="31788">METSLVVDKDGFFTSSYHRIFDPKNLELSYESSNLVLEDVDSAFDEAVERHNYIRSRRHCIRQREDKPYKATKDPIFAPSQEAFSEVCDDYIRRSPSRYSCSPRRRGRYIMAQQGITISESSDPVQRDISAQYSSPSNSSFSSYNINTDVIHSLTHQLAGVALSRSESILSDSMCNSTLSKSAYRAPLSISISKCFKQTSNNISSSASTGARRGCLQLLSSQVAVPSNQTSVHSPIKSASSLLELPSTRTSYLTLSRAGPRFRKTKSPDKPSLTITVRSLNPLLST</sequence>
<organism evidence="1 2">
    <name type="scientific">Giardia intestinalis (strain ATCC 50803 / WB clone C6)</name>
    <name type="common">Giardia lamblia</name>
    <dbReference type="NCBI Taxonomy" id="184922"/>
    <lineage>
        <taxon>Eukaryota</taxon>
        <taxon>Metamonada</taxon>
        <taxon>Diplomonadida</taxon>
        <taxon>Hexamitidae</taxon>
        <taxon>Giardiinae</taxon>
        <taxon>Giardia</taxon>
    </lineage>
</organism>
<dbReference type="VEuPathDB" id="GiardiaDB:GL50803_17599"/>
<dbReference type="Proteomes" id="UP000001548">
    <property type="component" value="Unassembled WGS sequence"/>
</dbReference>
<dbReference type="EMBL" id="AACB03000002">
    <property type="protein sequence ID" value="KAE8303793.1"/>
    <property type="molecule type" value="Genomic_DNA"/>
</dbReference>
<keyword evidence="2" id="KW-1185">Reference proteome</keyword>
<protein>
    <submittedName>
        <fullName evidence="1">Uncharacterized protein</fullName>
    </submittedName>
</protein>